<evidence type="ECO:0000313" key="2">
    <source>
        <dbReference type="Proteomes" id="UP000030322"/>
    </source>
</evidence>
<dbReference type="RefSeq" id="YP_009147595.1">
    <property type="nucleotide sequence ID" value="NC_027340.1"/>
</dbReference>
<dbReference type="KEGG" id="vg:24623210"/>
<dbReference type="Proteomes" id="UP000030322">
    <property type="component" value="Segment"/>
</dbReference>
<evidence type="ECO:0000313" key="1">
    <source>
        <dbReference type="EMBL" id="AIX13091.1"/>
    </source>
</evidence>
<accession>A0A0A0YVI1</accession>
<reference evidence="1 2" key="1">
    <citation type="submission" date="2014-10" db="EMBL/GenBank/DDBJ databases">
        <title>Characterization of a new ViI-like Erwinia amylovora bacteriophage.</title>
        <authorList>
            <person name="Lagonenko A.L."/>
            <person name="Valentovich L.N."/>
        </authorList>
    </citation>
    <scope>NUCLEOTIDE SEQUENCE [LARGE SCALE GENOMIC DNA]</scope>
</reference>
<gene>
    <name evidence="1" type="ORF">NW77_083</name>
</gene>
<dbReference type="EMBL" id="KP037007">
    <property type="protein sequence ID" value="AIX13091.1"/>
    <property type="molecule type" value="Genomic_DNA"/>
</dbReference>
<dbReference type="GeneID" id="24623210"/>
<sequence length="165" mass="17897">MKILIPIIAGLCFISAPVHARSVENSSGNVIRLAPEYKDPEVTHELPDITLTMDATPRELSIMNNSICAGYYNASAIGEMGSISSLAGLVFKNDFSADQKLAVRLYTQHVNSYKSQGGISHDAYDLGGRIGGNIFMGGRYIEDGETYTKASMDQYCAKVRKGINP</sequence>
<proteinExistence type="predicted"/>
<name>A0A0A0YVI1_9CAUD</name>
<organism evidence="1 2">
    <name type="scientific">Erwinia phage phiEa2809</name>
    <dbReference type="NCBI Taxonomy" id="1564096"/>
    <lineage>
        <taxon>Viruses</taxon>
        <taxon>Duplodnaviria</taxon>
        <taxon>Heunggongvirae</taxon>
        <taxon>Uroviricota</taxon>
        <taxon>Caudoviricetes</taxon>
        <taxon>Pantevenvirales</taxon>
        <taxon>Ackermannviridae</taxon>
        <taxon>Nezavisimistyvirus</taxon>
        <taxon>Nezavisimistyvirus Ea2809</taxon>
    </lineage>
</organism>
<dbReference type="OrthoDB" id="39193at10239"/>
<protein>
    <submittedName>
        <fullName evidence="1">Uncharacterized protein</fullName>
    </submittedName>
</protein>
<keyword evidence="2" id="KW-1185">Reference proteome</keyword>